<proteinExistence type="predicted"/>
<gene>
    <name evidence="2" type="ORF">LSH36_341g03025</name>
</gene>
<comment type="caution">
    <text evidence="2">The sequence shown here is derived from an EMBL/GenBank/DDBJ whole genome shotgun (WGS) entry which is preliminary data.</text>
</comment>
<protein>
    <recommendedName>
        <fullName evidence="4">Sjoegren syndrome/scleroderma autoantigen 1</fullName>
    </recommendedName>
</protein>
<dbReference type="AlphaFoldDB" id="A0AAD9JH17"/>
<keyword evidence="3" id="KW-1185">Reference proteome</keyword>
<dbReference type="PANTHER" id="PTHR16537">
    <property type="entry name" value="SJOEGREN SYNDROME/SCLERODERMA AUTOANTIGEN 1"/>
    <property type="match status" value="1"/>
</dbReference>
<sequence length="254" mass="28061">MSSEADIEQVGGDWQPPTEAEMKVLQARRERSDKISKLMGDYLLKGYRMLGVCCSHCDTILLQDKRGTNYCVACQELDADNVKDDPALSDQAALSQAAEHSQRMSGSSVKHNRSLDSSIDNIVRRDEGEISALDSATGDGTTRQRSPRVDFCPPDLTRDTPRSSASAWCNIPAQESCAVRPKVVTSQASQSHVTWPAHDRHVTSHTLTVLYQKLQTASDQLRESDNVNSSIALCQLIKQCAEAIEVLHKLQHQN</sequence>
<evidence type="ECO:0008006" key="4">
    <source>
        <dbReference type="Google" id="ProtNLM"/>
    </source>
</evidence>
<evidence type="ECO:0000313" key="3">
    <source>
        <dbReference type="Proteomes" id="UP001208570"/>
    </source>
</evidence>
<dbReference type="Proteomes" id="UP001208570">
    <property type="component" value="Unassembled WGS sequence"/>
</dbReference>
<organism evidence="2 3">
    <name type="scientific">Paralvinella palmiformis</name>
    <dbReference type="NCBI Taxonomy" id="53620"/>
    <lineage>
        <taxon>Eukaryota</taxon>
        <taxon>Metazoa</taxon>
        <taxon>Spiralia</taxon>
        <taxon>Lophotrochozoa</taxon>
        <taxon>Annelida</taxon>
        <taxon>Polychaeta</taxon>
        <taxon>Sedentaria</taxon>
        <taxon>Canalipalpata</taxon>
        <taxon>Terebellida</taxon>
        <taxon>Terebelliformia</taxon>
        <taxon>Alvinellidae</taxon>
        <taxon>Paralvinella</taxon>
    </lineage>
</organism>
<dbReference type="PANTHER" id="PTHR16537:SF1">
    <property type="entry name" value="PROTEIN ZNRD2"/>
    <property type="match status" value="1"/>
</dbReference>
<dbReference type="InterPro" id="IPR009563">
    <property type="entry name" value="SSSCA1"/>
</dbReference>
<reference evidence="2" key="1">
    <citation type="journal article" date="2023" name="Mol. Biol. Evol.">
        <title>Third-Generation Sequencing Reveals the Adaptive Role of the Epigenome in Three Deep-Sea Polychaetes.</title>
        <authorList>
            <person name="Perez M."/>
            <person name="Aroh O."/>
            <person name="Sun Y."/>
            <person name="Lan Y."/>
            <person name="Juniper S.K."/>
            <person name="Young C.R."/>
            <person name="Angers B."/>
            <person name="Qian P.Y."/>
        </authorList>
    </citation>
    <scope>NUCLEOTIDE SEQUENCE</scope>
    <source>
        <strain evidence="2">P08H-3</strain>
    </source>
</reference>
<dbReference type="EMBL" id="JAODUP010000341">
    <property type="protein sequence ID" value="KAK2152040.1"/>
    <property type="molecule type" value="Genomic_DNA"/>
</dbReference>
<dbReference type="Pfam" id="PF06677">
    <property type="entry name" value="Auto_anti-p27"/>
    <property type="match status" value="1"/>
</dbReference>
<accession>A0AAD9JH17</accession>
<dbReference type="InterPro" id="IPR051888">
    <property type="entry name" value="UPF0148_domain"/>
</dbReference>
<feature type="region of interest" description="Disordered" evidence="1">
    <location>
        <begin position="90"/>
        <end position="158"/>
    </location>
</feature>
<feature type="compositionally biased region" description="Polar residues" evidence="1">
    <location>
        <begin position="103"/>
        <end position="120"/>
    </location>
</feature>
<evidence type="ECO:0000256" key="1">
    <source>
        <dbReference type="SAM" id="MobiDB-lite"/>
    </source>
</evidence>
<name>A0AAD9JH17_9ANNE</name>
<evidence type="ECO:0000313" key="2">
    <source>
        <dbReference type="EMBL" id="KAK2152040.1"/>
    </source>
</evidence>